<gene>
    <name evidence="1" type="ORF">HDF13_002134</name>
</gene>
<reference evidence="1" key="1">
    <citation type="submission" date="2020-08" db="EMBL/GenBank/DDBJ databases">
        <title>Genomic Encyclopedia of Type Strains, Phase IV (KMG-V): Genome sequencing to study the core and pangenomes of soil and plant-associated prokaryotes.</title>
        <authorList>
            <person name="Whitman W."/>
        </authorList>
    </citation>
    <scope>NUCLEOTIDE SEQUENCE</scope>
    <source>
        <strain evidence="1">M8UP15</strain>
    </source>
</reference>
<protein>
    <submittedName>
        <fullName evidence="1">Uncharacterized protein</fullName>
    </submittedName>
</protein>
<evidence type="ECO:0000313" key="2">
    <source>
        <dbReference type="Proteomes" id="UP000569005"/>
    </source>
</evidence>
<evidence type="ECO:0000313" key="1">
    <source>
        <dbReference type="EMBL" id="MBB5339801.1"/>
    </source>
</evidence>
<name>A0ACC5NZI8_9BACT</name>
<sequence>MVEEIFDVVLQSTGGFVAENRDWQESPPPEGDFRLGADLWIGRLPLNIQGETVFDACEPAGFNFNPARQYGYRYAFCRKVEPCSNDYYSWDSDVVLGKVLFLSRLIHPTTVGTHYSARLYFRDGNLKTIVPGHTQGYGTHAWIVASHWRDWLCVSETETLRDSLPKYILNAPNRVRRARKHIDHSFHSFYLDQRVASLVTSFESLLKVSQYQATSQFKSRAPRLAQMVGLNITDGEAQTLYCDRSAFVHGDETSFAELSDELIEQYNRFERVLRLSLLQASTDEDFSKLFAADDSVIQAFGRI</sequence>
<dbReference type="EMBL" id="JACHEA010000001">
    <property type="protein sequence ID" value="MBB5339801.1"/>
    <property type="molecule type" value="Genomic_DNA"/>
</dbReference>
<organism evidence="1 2">
    <name type="scientific">Tunturiibacter gelidiferens</name>
    <dbReference type="NCBI Taxonomy" id="3069689"/>
    <lineage>
        <taxon>Bacteria</taxon>
        <taxon>Pseudomonadati</taxon>
        <taxon>Acidobacteriota</taxon>
        <taxon>Terriglobia</taxon>
        <taxon>Terriglobales</taxon>
        <taxon>Acidobacteriaceae</taxon>
        <taxon>Tunturiibacter</taxon>
    </lineage>
</organism>
<keyword evidence="2" id="KW-1185">Reference proteome</keyword>
<dbReference type="Proteomes" id="UP000569005">
    <property type="component" value="Unassembled WGS sequence"/>
</dbReference>
<proteinExistence type="predicted"/>
<accession>A0ACC5NZI8</accession>
<comment type="caution">
    <text evidence="1">The sequence shown here is derived from an EMBL/GenBank/DDBJ whole genome shotgun (WGS) entry which is preliminary data.</text>
</comment>